<comment type="caution">
    <text evidence="1">The sequence shown here is derived from an EMBL/GenBank/DDBJ whole genome shotgun (WGS) entry which is preliminary data.</text>
</comment>
<accession>A0A414FZ88</accession>
<dbReference type="Proteomes" id="UP000286050">
    <property type="component" value="Unassembled WGS sequence"/>
</dbReference>
<dbReference type="Pfam" id="PF10387">
    <property type="entry name" value="DUF2442"/>
    <property type="match status" value="1"/>
</dbReference>
<proteinExistence type="predicted"/>
<dbReference type="AlphaFoldDB" id="A0A414FZ88"/>
<dbReference type="RefSeq" id="WP_118271105.1">
    <property type="nucleotide sequence ID" value="NZ_CAUFFO010000003.1"/>
</dbReference>
<gene>
    <name evidence="1" type="ORF">DW787_00020</name>
</gene>
<name>A0A414FZ88_9ACTN</name>
<reference evidence="1 2" key="1">
    <citation type="submission" date="2018-08" db="EMBL/GenBank/DDBJ databases">
        <title>A genome reference for cultivated species of the human gut microbiota.</title>
        <authorList>
            <person name="Zou Y."/>
            <person name="Xue W."/>
            <person name="Luo G."/>
        </authorList>
    </citation>
    <scope>NUCLEOTIDE SEQUENCE [LARGE SCALE GENOMIC DNA]</scope>
    <source>
        <strain evidence="1 2">AM30-5LB</strain>
    </source>
</reference>
<dbReference type="InterPro" id="IPR036782">
    <property type="entry name" value="NE0471-like_N"/>
</dbReference>
<dbReference type="EMBL" id="QSJI01000001">
    <property type="protein sequence ID" value="RHD57278.1"/>
    <property type="molecule type" value="Genomic_DNA"/>
</dbReference>
<dbReference type="SUPFAM" id="SSF143880">
    <property type="entry name" value="NE0471 N-terminal domain-like"/>
    <property type="match status" value="1"/>
</dbReference>
<evidence type="ECO:0000313" key="2">
    <source>
        <dbReference type="Proteomes" id="UP000286050"/>
    </source>
</evidence>
<sequence length="77" mass="8404">MYFDVASVVANDDFTLSLVFEDGKSGIYDMKPLIGKGPWEHLASLSIFKTVSIDCGTAVWPGDIDIAPEELYENCSA</sequence>
<dbReference type="InterPro" id="IPR018841">
    <property type="entry name" value="DUF2442"/>
</dbReference>
<organism evidence="1 2">
    <name type="scientific">Collinsella intestinalis</name>
    <dbReference type="NCBI Taxonomy" id="147207"/>
    <lineage>
        <taxon>Bacteria</taxon>
        <taxon>Bacillati</taxon>
        <taxon>Actinomycetota</taxon>
        <taxon>Coriobacteriia</taxon>
        <taxon>Coriobacteriales</taxon>
        <taxon>Coriobacteriaceae</taxon>
        <taxon>Collinsella</taxon>
    </lineage>
</organism>
<protein>
    <submittedName>
        <fullName evidence="1">DUF2442 domain-containing protein</fullName>
    </submittedName>
</protein>
<dbReference type="Gene3D" id="3.30.2020.10">
    <property type="entry name" value="NE0471-like N-terminal domain"/>
    <property type="match status" value="1"/>
</dbReference>
<evidence type="ECO:0000313" key="1">
    <source>
        <dbReference type="EMBL" id="RHD57278.1"/>
    </source>
</evidence>